<dbReference type="WBParaSite" id="nRc.2.0.1.t23859-RA">
    <property type="protein sequence ID" value="nRc.2.0.1.t23859-RA"/>
    <property type="gene ID" value="nRc.2.0.1.g23859"/>
</dbReference>
<dbReference type="PANTHER" id="PTHR12747">
    <property type="entry name" value="ELONGATOR COMPLEX PROTEIN 1"/>
    <property type="match status" value="1"/>
</dbReference>
<organism evidence="2 3">
    <name type="scientific">Romanomermis culicivorax</name>
    <name type="common">Nematode worm</name>
    <dbReference type="NCBI Taxonomy" id="13658"/>
    <lineage>
        <taxon>Eukaryota</taxon>
        <taxon>Metazoa</taxon>
        <taxon>Ecdysozoa</taxon>
        <taxon>Nematoda</taxon>
        <taxon>Enoplea</taxon>
        <taxon>Dorylaimia</taxon>
        <taxon>Mermithida</taxon>
        <taxon>Mermithoidea</taxon>
        <taxon>Mermithidae</taxon>
        <taxon>Romanomermis</taxon>
    </lineage>
</organism>
<accession>A0A915JBK0</accession>
<dbReference type="AlphaFoldDB" id="A0A915JBK0"/>
<keyword evidence="2" id="KW-1185">Reference proteome</keyword>
<proteinExistence type="predicted"/>
<evidence type="ECO:0000259" key="1">
    <source>
        <dbReference type="Pfam" id="PF04762"/>
    </source>
</evidence>
<dbReference type="GO" id="GO:0002926">
    <property type="term" value="P:tRNA wobble base 5-methoxycarbonylmethyl-2-thiouridinylation"/>
    <property type="evidence" value="ECO:0007669"/>
    <property type="project" value="TreeGrafter"/>
</dbReference>
<dbReference type="GO" id="GO:0000049">
    <property type="term" value="F:tRNA binding"/>
    <property type="evidence" value="ECO:0007669"/>
    <property type="project" value="TreeGrafter"/>
</dbReference>
<protein>
    <recommendedName>
        <fullName evidence="1">ELP1 first N-terminal beta-propeller domain-containing protein</fullName>
    </recommendedName>
</protein>
<sequence length="114" mass="12843">MHIGEQGDANSTQDIIVDLPCSSQGDYIIHVEYIIEQQLVVFFTRKGLLGTYDHFSRKVDFLSSVENEIETVAFSPDFDLVAVVTLKKDLFLLNRDYEIVSEISACPVGRGQGW</sequence>
<dbReference type="GO" id="GO:0005829">
    <property type="term" value="C:cytosol"/>
    <property type="evidence" value="ECO:0007669"/>
    <property type="project" value="TreeGrafter"/>
</dbReference>
<feature type="domain" description="ELP1 first N-terminal beta-propeller" evidence="1">
    <location>
        <begin position="12"/>
        <end position="104"/>
    </location>
</feature>
<dbReference type="PANTHER" id="PTHR12747:SF0">
    <property type="entry name" value="ELONGATOR COMPLEX PROTEIN 1"/>
    <property type="match status" value="1"/>
</dbReference>
<evidence type="ECO:0000313" key="2">
    <source>
        <dbReference type="Proteomes" id="UP000887565"/>
    </source>
</evidence>
<reference evidence="3" key="1">
    <citation type="submission" date="2022-11" db="UniProtKB">
        <authorList>
            <consortium name="WormBaseParasite"/>
        </authorList>
    </citation>
    <scope>IDENTIFICATION</scope>
</reference>
<name>A0A915JBK0_ROMCU</name>
<evidence type="ECO:0000313" key="3">
    <source>
        <dbReference type="WBParaSite" id="nRc.2.0.1.t23859-RA"/>
    </source>
</evidence>
<dbReference type="Proteomes" id="UP000887565">
    <property type="component" value="Unplaced"/>
</dbReference>
<dbReference type="InterPro" id="IPR006849">
    <property type="entry name" value="Elp1"/>
</dbReference>
<dbReference type="Pfam" id="PF04762">
    <property type="entry name" value="Beta-prop_ELP1_1st"/>
    <property type="match status" value="1"/>
</dbReference>
<dbReference type="InterPro" id="IPR056164">
    <property type="entry name" value="Beta-prop_ELP1_1st"/>
</dbReference>
<dbReference type="GO" id="GO:0033588">
    <property type="term" value="C:elongator holoenzyme complex"/>
    <property type="evidence" value="ECO:0007669"/>
    <property type="project" value="InterPro"/>
</dbReference>